<protein>
    <recommendedName>
        <fullName evidence="8">TauD/TfdA-like domain-containing protein</fullName>
    </recommendedName>
</protein>
<feature type="compositionally biased region" description="Basic and acidic residues" evidence="7">
    <location>
        <begin position="359"/>
        <end position="373"/>
    </location>
</feature>
<dbReference type="SUPFAM" id="SSF51197">
    <property type="entry name" value="Clavaminate synthase-like"/>
    <property type="match status" value="1"/>
</dbReference>
<dbReference type="AlphaFoldDB" id="A0A9N9Z9T0"/>
<dbReference type="PANTHER" id="PTHR30468:SF10">
    <property type="entry name" value="TAUD_TFDA-LIKE DOMAIN-CONTAINING PROTEIN"/>
    <property type="match status" value="1"/>
</dbReference>
<accession>A0A9N9Z9T0</accession>
<dbReference type="Pfam" id="PF02668">
    <property type="entry name" value="TauD"/>
    <property type="match status" value="1"/>
</dbReference>
<keyword evidence="6" id="KW-0408">Iron</keyword>
<comment type="caution">
    <text evidence="9">The sequence shown here is derived from an EMBL/GenBank/DDBJ whole genome shotgun (WGS) entry which is preliminary data.</text>
</comment>
<gene>
    <name evidence="9" type="ORF">CSOL1703_00014307</name>
</gene>
<dbReference type="PANTHER" id="PTHR30468">
    <property type="entry name" value="ALPHA-KETOGLUTARATE-DEPENDENT SULFONATE DIOXYGENASE"/>
    <property type="match status" value="1"/>
</dbReference>
<reference evidence="9" key="1">
    <citation type="submission" date="2021-10" db="EMBL/GenBank/DDBJ databases">
        <authorList>
            <person name="Piombo E."/>
        </authorList>
    </citation>
    <scope>NUCLEOTIDE SEQUENCE</scope>
</reference>
<evidence type="ECO:0000256" key="1">
    <source>
        <dbReference type="ARBA" id="ARBA00001954"/>
    </source>
</evidence>
<evidence type="ECO:0000313" key="9">
    <source>
        <dbReference type="EMBL" id="CAH0051657.1"/>
    </source>
</evidence>
<dbReference type="InterPro" id="IPR051323">
    <property type="entry name" value="AtsK-like"/>
</dbReference>
<evidence type="ECO:0000256" key="4">
    <source>
        <dbReference type="ARBA" id="ARBA00022964"/>
    </source>
</evidence>
<keyword evidence="4" id="KW-0223">Dioxygenase</keyword>
<keyword evidence="3" id="KW-0479">Metal-binding</keyword>
<comment type="similarity">
    <text evidence="2">Belongs to the TfdA dioxygenase family.</text>
</comment>
<evidence type="ECO:0000256" key="7">
    <source>
        <dbReference type="SAM" id="MobiDB-lite"/>
    </source>
</evidence>
<dbReference type="GO" id="GO:0046872">
    <property type="term" value="F:metal ion binding"/>
    <property type="evidence" value="ECO:0007669"/>
    <property type="project" value="UniProtKB-KW"/>
</dbReference>
<name>A0A9N9Z9T0_9HYPO</name>
<sequence>MTSINPPAVLGALNKNDSAPVSKSLLQEPLEYSGTLDQYNAFDVTPVIGREFPSVQLSDLLKDEAKIRDLGITVAQRGVVFFRNQDLSVEDQKILGQKLGLLTGKPETSGLHRHAVNNSKRGVAVDKEGNRDDEISVISSEQNKKFYNGIFTVNSKKIASHGWHADISFEPVPSDYTILKIHTLPHDAGGDTLWASGYEAYDRLSPAWQKFAESLTATHAQPYFGKLVEKHGLELIEENRGAPDNSGVDFKASHPVVRTNPVTGWKSLFASGSQIRDGGFDNVTERENEILKAYFLELVSQNHDLQVRFKWRLNDVAIWDNRSAFHTATYDYHGKRQGNRVVSVGSKPYLDPNSTSRQEAIHRLERDNSKNKT</sequence>
<feature type="region of interest" description="Disordered" evidence="7">
    <location>
        <begin position="343"/>
        <end position="373"/>
    </location>
</feature>
<dbReference type="Gene3D" id="3.60.130.10">
    <property type="entry name" value="Clavaminate synthase-like"/>
    <property type="match status" value="1"/>
</dbReference>
<evidence type="ECO:0000256" key="2">
    <source>
        <dbReference type="ARBA" id="ARBA00005896"/>
    </source>
</evidence>
<keyword evidence="5" id="KW-0560">Oxidoreductase</keyword>
<dbReference type="OrthoDB" id="10257314at2759"/>
<evidence type="ECO:0000256" key="5">
    <source>
        <dbReference type="ARBA" id="ARBA00023002"/>
    </source>
</evidence>
<evidence type="ECO:0000259" key="8">
    <source>
        <dbReference type="Pfam" id="PF02668"/>
    </source>
</evidence>
<dbReference type="EMBL" id="CABFOC020000042">
    <property type="protein sequence ID" value="CAH0051657.1"/>
    <property type="molecule type" value="Genomic_DNA"/>
</dbReference>
<evidence type="ECO:0000256" key="3">
    <source>
        <dbReference type="ARBA" id="ARBA00022723"/>
    </source>
</evidence>
<evidence type="ECO:0000256" key="6">
    <source>
        <dbReference type="ARBA" id="ARBA00023004"/>
    </source>
</evidence>
<dbReference type="InterPro" id="IPR042098">
    <property type="entry name" value="TauD-like_sf"/>
</dbReference>
<feature type="domain" description="TauD/TfdA-like" evidence="8">
    <location>
        <begin position="43"/>
        <end position="340"/>
    </location>
</feature>
<proteinExistence type="inferred from homology"/>
<dbReference type="InterPro" id="IPR003819">
    <property type="entry name" value="TauD/TfdA-like"/>
</dbReference>
<evidence type="ECO:0000313" key="10">
    <source>
        <dbReference type="Proteomes" id="UP000775872"/>
    </source>
</evidence>
<comment type="cofactor">
    <cofactor evidence="1">
        <name>Fe(2+)</name>
        <dbReference type="ChEBI" id="CHEBI:29033"/>
    </cofactor>
</comment>
<keyword evidence="10" id="KW-1185">Reference proteome</keyword>
<dbReference type="GO" id="GO:0016706">
    <property type="term" value="F:2-oxoglutarate-dependent dioxygenase activity"/>
    <property type="evidence" value="ECO:0007669"/>
    <property type="project" value="TreeGrafter"/>
</dbReference>
<dbReference type="Proteomes" id="UP000775872">
    <property type="component" value="Unassembled WGS sequence"/>
</dbReference>
<organism evidence="9 10">
    <name type="scientific">Clonostachys solani</name>
    <dbReference type="NCBI Taxonomy" id="160281"/>
    <lineage>
        <taxon>Eukaryota</taxon>
        <taxon>Fungi</taxon>
        <taxon>Dikarya</taxon>
        <taxon>Ascomycota</taxon>
        <taxon>Pezizomycotina</taxon>
        <taxon>Sordariomycetes</taxon>
        <taxon>Hypocreomycetidae</taxon>
        <taxon>Hypocreales</taxon>
        <taxon>Bionectriaceae</taxon>
        <taxon>Clonostachys</taxon>
    </lineage>
</organism>
<dbReference type="GO" id="GO:0005737">
    <property type="term" value="C:cytoplasm"/>
    <property type="evidence" value="ECO:0007669"/>
    <property type="project" value="TreeGrafter"/>
</dbReference>